<keyword evidence="3" id="KW-0808">Transferase</keyword>
<dbReference type="InterPro" id="IPR020806">
    <property type="entry name" value="PKS_PP-bd"/>
</dbReference>
<protein>
    <recommendedName>
        <fullName evidence="6">Carrier domain-containing protein</fullName>
    </recommendedName>
</protein>
<dbReference type="GO" id="GO:0004312">
    <property type="term" value="F:fatty acid synthase activity"/>
    <property type="evidence" value="ECO:0007669"/>
    <property type="project" value="TreeGrafter"/>
</dbReference>
<dbReference type="InterPro" id="IPR036736">
    <property type="entry name" value="ACP-like_sf"/>
</dbReference>
<evidence type="ECO:0000256" key="5">
    <source>
        <dbReference type="SAM" id="MobiDB-lite"/>
    </source>
</evidence>
<evidence type="ECO:0000256" key="1">
    <source>
        <dbReference type="ARBA" id="ARBA00022450"/>
    </source>
</evidence>
<dbReference type="GO" id="GO:0006633">
    <property type="term" value="P:fatty acid biosynthetic process"/>
    <property type="evidence" value="ECO:0007669"/>
    <property type="project" value="TreeGrafter"/>
</dbReference>
<dbReference type="PANTHER" id="PTHR43775:SF51">
    <property type="entry name" value="INACTIVE PHENOLPHTHIOCEROL SYNTHESIS POLYKETIDE SYNTHASE TYPE I PKS1-RELATED"/>
    <property type="match status" value="1"/>
</dbReference>
<evidence type="ECO:0000313" key="7">
    <source>
        <dbReference type="EMBL" id="RCG28410.1"/>
    </source>
</evidence>
<keyword evidence="2" id="KW-0597">Phosphoprotein</keyword>
<evidence type="ECO:0000256" key="4">
    <source>
        <dbReference type="ARBA" id="ARBA00023268"/>
    </source>
</evidence>
<gene>
    <name evidence="7" type="ORF">DTL70_01790</name>
</gene>
<accession>A0A367FFM0</accession>
<keyword evidence="1" id="KW-0596">Phosphopantetheine</keyword>
<organism evidence="7 8">
    <name type="scientific">Streptomyces diacarni</name>
    <dbReference type="NCBI Taxonomy" id="2800381"/>
    <lineage>
        <taxon>Bacteria</taxon>
        <taxon>Bacillati</taxon>
        <taxon>Actinomycetota</taxon>
        <taxon>Actinomycetes</taxon>
        <taxon>Kitasatosporales</taxon>
        <taxon>Streptomycetaceae</taxon>
        <taxon>Streptomyces</taxon>
    </lineage>
</organism>
<feature type="domain" description="Carrier" evidence="6">
    <location>
        <begin position="42"/>
        <end position="117"/>
    </location>
</feature>
<dbReference type="Proteomes" id="UP000252914">
    <property type="component" value="Unassembled WGS sequence"/>
</dbReference>
<dbReference type="Pfam" id="PF00550">
    <property type="entry name" value="PP-binding"/>
    <property type="match status" value="1"/>
</dbReference>
<dbReference type="PROSITE" id="PS00012">
    <property type="entry name" value="PHOSPHOPANTETHEINE"/>
    <property type="match status" value="1"/>
</dbReference>
<evidence type="ECO:0000256" key="3">
    <source>
        <dbReference type="ARBA" id="ARBA00022679"/>
    </source>
</evidence>
<keyword evidence="4" id="KW-0511">Multifunctional enzyme</keyword>
<dbReference type="SMART" id="SM01294">
    <property type="entry name" value="PKS_PP_betabranch"/>
    <property type="match status" value="1"/>
</dbReference>
<dbReference type="InterPro" id="IPR009081">
    <property type="entry name" value="PP-bd_ACP"/>
</dbReference>
<evidence type="ECO:0000313" key="8">
    <source>
        <dbReference type="Proteomes" id="UP000252914"/>
    </source>
</evidence>
<evidence type="ECO:0000259" key="6">
    <source>
        <dbReference type="PROSITE" id="PS50075"/>
    </source>
</evidence>
<keyword evidence="8" id="KW-1185">Reference proteome</keyword>
<dbReference type="SMART" id="SM00823">
    <property type="entry name" value="PKS_PP"/>
    <property type="match status" value="1"/>
</dbReference>
<comment type="caution">
    <text evidence="7">The sequence shown here is derived from an EMBL/GenBank/DDBJ whole genome shotgun (WGS) entry which is preliminary data.</text>
</comment>
<proteinExistence type="predicted"/>
<name>A0A367FFM0_9ACTN</name>
<dbReference type="AlphaFoldDB" id="A0A367FFM0"/>
<dbReference type="GO" id="GO:0017000">
    <property type="term" value="P:antibiotic biosynthetic process"/>
    <property type="evidence" value="ECO:0007669"/>
    <property type="project" value="UniProtKB-ARBA"/>
</dbReference>
<dbReference type="PROSITE" id="PS50075">
    <property type="entry name" value="CARRIER"/>
    <property type="match status" value="1"/>
</dbReference>
<sequence>MKSNPAGARSPAPTVGAAAEEGDAAPVPRDRFSGLFGDELFDALLALVRTHAAVALGHDSPEPIVSDRTFQELGFESLTAVDLRRRLVAETGLELPVSVAFDHPTPTLLAEHLAELFGEGESEAGSELADATDDELFALIDAGNSDDAEAAR</sequence>
<feature type="region of interest" description="Disordered" evidence="5">
    <location>
        <begin position="1"/>
        <end position="29"/>
    </location>
</feature>
<dbReference type="InterPro" id="IPR050091">
    <property type="entry name" value="PKS_NRPS_Biosynth_Enz"/>
</dbReference>
<dbReference type="PANTHER" id="PTHR43775">
    <property type="entry name" value="FATTY ACID SYNTHASE"/>
    <property type="match status" value="1"/>
</dbReference>
<dbReference type="SUPFAM" id="SSF47336">
    <property type="entry name" value="ACP-like"/>
    <property type="match status" value="1"/>
</dbReference>
<dbReference type="InterPro" id="IPR006162">
    <property type="entry name" value="Ppantetheine_attach_site"/>
</dbReference>
<dbReference type="EMBL" id="QOIN01000025">
    <property type="protein sequence ID" value="RCG28410.1"/>
    <property type="molecule type" value="Genomic_DNA"/>
</dbReference>
<evidence type="ECO:0000256" key="2">
    <source>
        <dbReference type="ARBA" id="ARBA00022553"/>
    </source>
</evidence>
<reference evidence="7 8" key="1">
    <citation type="submission" date="2018-06" db="EMBL/GenBank/DDBJ databases">
        <title>Streptomyces reniochalinae sp. nov. and Streptomyces diacarnus sp. nov. from marine sponges.</title>
        <authorList>
            <person name="Li L."/>
        </authorList>
    </citation>
    <scope>NUCLEOTIDE SEQUENCE [LARGE SCALE GENOMIC DNA]</scope>
    <source>
        <strain evidence="7 8">LHW51701</strain>
    </source>
</reference>
<dbReference type="Gene3D" id="1.10.1200.10">
    <property type="entry name" value="ACP-like"/>
    <property type="match status" value="1"/>
</dbReference>
<dbReference type="GO" id="GO:0031177">
    <property type="term" value="F:phosphopantetheine binding"/>
    <property type="evidence" value="ECO:0007669"/>
    <property type="project" value="InterPro"/>
</dbReference>